<proteinExistence type="predicted"/>
<protein>
    <submittedName>
        <fullName evidence="1">Uncharacterized protein</fullName>
    </submittedName>
</protein>
<evidence type="ECO:0000313" key="2">
    <source>
        <dbReference type="Proteomes" id="UP000499080"/>
    </source>
</evidence>
<organism evidence="1 2">
    <name type="scientific">Araneus ventricosus</name>
    <name type="common">Orbweaver spider</name>
    <name type="synonym">Epeira ventricosa</name>
    <dbReference type="NCBI Taxonomy" id="182803"/>
    <lineage>
        <taxon>Eukaryota</taxon>
        <taxon>Metazoa</taxon>
        <taxon>Ecdysozoa</taxon>
        <taxon>Arthropoda</taxon>
        <taxon>Chelicerata</taxon>
        <taxon>Arachnida</taxon>
        <taxon>Araneae</taxon>
        <taxon>Araneomorphae</taxon>
        <taxon>Entelegynae</taxon>
        <taxon>Araneoidea</taxon>
        <taxon>Araneidae</taxon>
        <taxon>Araneus</taxon>
    </lineage>
</organism>
<reference evidence="1 2" key="1">
    <citation type="journal article" date="2019" name="Sci. Rep.">
        <title>Orb-weaving spider Araneus ventricosus genome elucidates the spidroin gene catalogue.</title>
        <authorList>
            <person name="Kono N."/>
            <person name="Nakamura H."/>
            <person name="Ohtoshi R."/>
            <person name="Moran D.A.P."/>
            <person name="Shinohara A."/>
            <person name="Yoshida Y."/>
            <person name="Fujiwara M."/>
            <person name="Mori M."/>
            <person name="Tomita M."/>
            <person name="Arakawa K."/>
        </authorList>
    </citation>
    <scope>NUCLEOTIDE SEQUENCE [LARGE SCALE GENOMIC DNA]</scope>
</reference>
<dbReference type="EMBL" id="BGPR01008690">
    <property type="protein sequence ID" value="GBN35387.1"/>
    <property type="molecule type" value="Genomic_DNA"/>
</dbReference>
<dbReference type="Proteomes" id="UP000499080">
    <property type="component" value="Unassembled WGS sequence"/>
</dbReference>
<sequence length="95" mass="10615">MKDETDKGAKDLKAASEIPLPAGLEEAALQWISFFFCSLSCFSPKLIGRKRLKLGCSVIYGTDEGIHSAEDVVRRSQVDEWLMREVSGDYKFLKG</sequence>
<accession>A0A4Y2NB66</accession>
<keyword evidence="2" id="KW-1185">Reference proteome</keyword>
<comment type="caution">
    <text evidence="1">The sequence shown here is derived from an EMBL/GenBank/DDBJ whole genome shotgun (WGS) entry which is preliminary data.</text>
</comment>
<evidence type="ECO:0000313" key="1">
    <source>
        <dbReference type="EMBL" id="GBN35387.1"/>
    </source>
</evidence>
<gene>
    <name evidence="1" type="ORF">AVEN_16531_1</name>
</gene>
<name>A0A4Y2NB66_ARAVE</name>
<dbReference type="AlphaFoldDB" id="A0A4Y2NB66"/>